<evidence type="ECO:0000256" key="2">
    <source>
        <dbReference type="ARBA" id="ARBA00011838"/>
    </source>
</evidence>
<protein>
    <recommendedName>
        <fullName evidence="5">Large ribosomal subunit protein uL30</fullName>
    </recommendedName>
</protein>
<evidence type="ECO:0000259" key="6">
    <source>
        <dbReference type="Pfam" id="PF00327"/>
    </source>
</evidence>
<dbReference type="PIRSF" id="PIRSF002211">
    <property type="entry name" value="Ribosomal_L30_bac-type"/>
    <property type="match status" value="1"/>
</dbReference>
<evidence type="ECO:0000313" key="7">
    <source>
        <dbReference type="EMBL" id="MFC5193067.1"/>
    </source>
</evidence>
<dbReference type="Proteomes" id="UP001596163">
    <property type="component" value="Unassembled WGS sequence"/>
</dbReference>
<comment type="similarity">
    <text evidence="1 5">Belongs to the universal ribosomal protein uL30 family.</text>
</comment>
<comment type="subunit">
    <text evidence="2 5">Part of the 50S ribosomal subunit.</text>
</comment>
<dbReference type="Pfam" id="PF00327">
    <property type="entry name" value="Ribosomal_L30"/>
    <property type="match status" value="1"/>
</dbReference>
<dbReference type="RefSeq" id="WP_377916671.1">
    <property type="nucleotide sequence ID" value="NZ_JBHSKS010000013.1"/>
</dbReference>
<reference evidence="8" key="1">
    <citation type="journal article" date="2019" name="Int. J. Syst. Evol. Microbiol.">
        <title>The Global Catalogue of Microorganisms (GCM) 10K type strain sequencing project: providing services to taxonomists for standard genome sequencing and annotation.</title>
        <authorList>
            <consortium name="The Broad Institute Genomics Platform"/>
            <consortium name="The Broad Institute Genome Sequencing Center for Infectious Disease"/>
            <person name="Wu L."/>
            <person name="Ma J."/>
        </authorList>
    </citation>
    <scope>NUCLEOTIDE SEQUENCE [LARGE SCALE GENOMIC DNA]</scope>
    <source>
        <strain evidence="8">CGMCC 1.7030</strain>
    </source>
</reference>
<evidence type="ECO:0000313" key="8">
    <source>
        <dbReference type="Proteomes" id="UP001596163"/>
    </source>
</evidence>
<keyword evidence="4 5" id="KW-0687">Ribonucleoprotein</keyword>
<sequence>MAKIKITQTKSIIDRPKDQKATIVALGLGRISKSVIVENTPQIAGMVNKVNHLVKVEEA</sequence>
<organism evidence="7 8">
    <name type="scientific">Algoriphagus aquatilis</name>
    <dbReference type="NCBI Taxonomy" id="490186"/>
    <lineage>
        <taxon>Bacteria</taxon>
        <taxon>Pseudomonadati</taxon>
        <taxon>Bacteroidota</taxon>
        <taxon>Cytophagia</taxon>
        <taxon>Cytophagales</taxon>
        <taxon>Cyclobacteriaceae</taxon>
        <taxon>Algoriphagus</taxon>
    </lineage>
</organism>
<gene>
    <name evidence="5 7" type="primary">rpmD</name>
    <name evidence="7" type="ORF">ACFPIK_14940</name>
</gene>
<evidence type="ECO:0000256" key="3">
    <source>
        <dbReference type="ARBA" id="ARBA00022980"/>
    </source>
</evidence>
<comment type="caution">
    <text evidence="7">The sequence shown here is derived from an EMBL/GenBank/DDBJ whole genome shotgun (WGS) entry which is preliminary data.</text>
</comment>
<dbReference type="Gene3D" id="3.30.1390.20">
    <property type="entry name" value="Ribosomal protein L30, ferredoxin-like fold domain"/>
    <property type="match status" value="1"/>
</dbReference>
<evidence type="ECO:0000256" key="4">
    <source>
        <dbReference type="ARBA" id="ARBA00023274"/>
    </source>
</evidence>
<proteinExistence type="inferred from homology"/>
<dbReference type="HAMAP" id="MF_01371_B">
    <property type="entry name" value="Ribosomal_uL30_B"/>
    <property type="match status" value="1"/>
</dbReference>
<dbReference type="EMBL" id="JBHSKS010000013">
    <property type="protein sequence ID" value="MFC5193067.1"/>
    <property type="molecule type" value="Genomic_DNA"/>
</dbReference>
<dbReference type="InterPro" id="IPR036919">
    <property type="entry name" value="Ribo_uL30_ferredoxin-like_sf"/>
</dbReference>
<dbReference type="CDD" id="cd01658">
    <property type="entry name" value="Ribosomal_L30"/>
    <property type="match status" value="1"/>
</dbReference>
<dbReference type="PANTHER" id="PTHR15892:SF2">
    <property type="entry name" value="LARGE RIBOSOMAL SUBUNIT PROTEIN UL30M"/>
    <property type="match status" value="1"/>
</dbReference>
<keyword evidence="3 5" id="KW-0689">Ribosomal protein</keyword>
<keyword evidence="8" id="KW-1185">Reference proteome</keyword>
<dbReference type="PANTHER" id="PTHR15892">
    <property type="entry name" value="MITOCHONDRIAL RIBOSOMAL PROTEIN L30"/>
    <property type="match status" value="1"/>
</dbReference>
<dbReference type="InterPro" id="IPR016082">
    <property type="entry name" value="Ribosomal_uL30_ferredoxin-like"/>
</dbReference>
<dbReference type="GO" id="GO:0005840">
    <property type="term" value="C:ribosome"/>
    <property type="evidence" value="ECO:0007669"/>
    <property type="project" value="UniProtKB-KW"/>
</dbReference>
<accession>A0ABW0BYR3</accession>
<dbReference type="NCBIfam" id="TIGR01308">
    <property type="entry name" value="rpmD_bact"/>
    <property type="match status" value="1"/>
</dbReference>
<evidence type="ECO:0000256" key="5">
    <source>
        <dbReference type="HAMAP-Rule" id="MF_01371"/>
    </source>
</evidence>
<dbReference type="InterPro" id="IPR005996">
    <property type="entry name" value="Ribosomal_uL30_bac-type"/>
</dbReference>
<name>A0ABW0BYR3_9BACT</name>
<dbReference type="SUPFAM" id="SSF55129">
    <property type="entry name" value="Ribosomal protein L30p/L7e"/>
    <property type="match status" value="1"/>
</dbReference>
<evidence type="ECO:0000256" key="1">
    <source>
        <dbReference type="ARBA" id="ARBA00007594"/>
    </source>
</evidence>
<feature type="domain" description="Large ribosomal subunit protein uL30-like ferredoxin-like fold" evidence="6">
    <location>
        <begin position="4"/>
        <end position="54"/>
    </location>
</feature>